<dbReference type="InterPro" id="IPR011008">
    <property type="entry name" value="Dimeric_a/b-barrel"/>
</dbReference>
<keyword evidence="1" id="KW-0805">Transcription regulation</keyword>
<dbReference type="PANTHER" id="PTHR30154">
    <property type="entry name" value="LEUCINE-RESPONSIVE REGULATORY PROTEIN"/>
    <property type="match status" value="1"/>
</dbReference>
<dbReference type="EMBL" id="BARS01039253">
    <property type="protein sequence ID" value="GAG16813.1"/>
    <property type="molecule type" value="Genomic_DNA"/>
</dbReference>
<evidence type="ECO:0000313" key="5">
    <source>
        <dbReference type="EMBL" id="GAG16813.1"/>
    </source>
</evidence>
<dbReference type="InterPro" id="IPR036390">
    <property type="entry name" value="WH_DNA-bd_sf"/>
</dbReference>
<dbReference type="GO" id="GO:0005829">
    <property type="term" value="C:cytosol"/>
    <property type="evidence" value="ECO:0007669"/>
    <property type="project" value="TreeGrafter"/>
</dbReference>
<name>X0VWI8_9ZZZZ</name>
<dbReference type="InterPro" id="IPR000485">
    <property type="entry name" value="AsnC-type_HTH_dom"/>
</dbReference>
<comment type="caution">
    <text evidence="5">The sequence shown here is derived from an EMBL/GenBank/DDBJ whole genome shotgun (WGS) entry which is preliminary data.</text>
</comment>
<dbReference type="SMART" id="SM00344">
    <property type="entry name" value="HTH_ASNC"/>
    <property type="match status" value="1"/>
</dbReference>
<evidence type="ECO:0000256" key="2">
    <source>
        <dbReference type="ARBA" id="ARBA00023125"/>
    </source>
</evidence>
<dbReference type="Pfam" id="PF01037">
    <property type="entry name" value="AsnC_trans_reg"/>
    <property type="match status" value="1"/>
</dbReference>
<proteinExistence type="predicted"/>
<dbReference type="Gene3D" id="3.30.70.920">
    <property type="match status" value="1"/>
</dbReference>
<dbReference type="SUPFAM" id="SSF54909">
    <property type="entry name" value="Dimeric alpha+beta barrel"/>
    <property type="match status" value="1"/>
</dbReference>
<organism evidence="5">
    <name type="scientific">marine sediment metagenome</name>
    <dbReference type="NCBI Taxonomy" id="412755"/>
    <lineage>
        <taxon>unclassified sequences</taxon>
        <taxon>metagenomes</taxon>
        <taxon>ecological metagenomes</taxon>
    </lineage>
</organism>
<dbReference type="PANTHER" id="PTHR30154:SF34">
    <property type="entry name" value="TRANSCRIPTIONAL REGULATOR AZLB"/>
    <property type="match status" value="1"/>
</dbReference>
<evidence type="ECO:0000256" key="3">
    <source>
        <dbReference type="ARBA" id="ARBA00023163"/>
    </source>
</evidence>
<accession>X0VWI8</accession>
<dbReference type="GO" id="GO:0043565">
    <property type="term" value="F:sequence-specific DNA binding"/>
    <property type="evidence" value="ECO:0007669"/>
    <property type="project" value="InterPro"/>
</dbReference>
<reference evidence="5" key="1">
    <citation type="journal article" date="2014" name="Front. Microbiol.">
        <title>High frequency of phylogenetically diverse reductive dehalogenase-homologous genes in deep subseafloor sedimentary metagenomes.</title>
        <authorList>
            <person name="Kawai M."/>
            <person name="Futagami T."/>
            <person name="Toyoda A."/>
            <person name="Takaki Y."/>
            <person name="Nishi S."/>
            <person name="Hori S."/>
            <person name="Arai W."/>
            <person name="Tsubouchi T."/>
            <person name="Morono Y."/>
            <person name="Uchiyama I."/>
            <person name="Ito T."/>
            <person name="Fujiyama A."/>
            <person name="Inagaki F."/>
            <person name="Takami H."/>
        </authorList>
    </citation>
    <scope>NUCLEOTIDE SEQUENCE</scope>
    <source>
        <strain evidence="5">Expedition CK06-06</strain>
    </source>
</reference>
<sequence>NLSPPATLVRVRRLEESGYIDGFAALVNRRQLGYDMLCFVSVSLQLHDIEQVTGFRNAVGQMSEVLECHHVTGDYDYLLKIVAHNTKDLENFLLRKLTPIPGVARIHTSLVLNEVKSTTVVPIK</sequence>
<dbReference type="SUPFAM" id="SSF46785">
    <property type="entry name" value="Winged helix' DNA-binding domain"/>
    <property type="match status" value="1"/>
</dbReference>
<keyword evidence="2" id="KW-0238">DNA-binding</keyword>
<dbReference type="AlphaFoldDB" id="X0VWI8"/>
<evidence type="ECO:0000259" key="4">
    <source>
        <dbReference type="PROSITE" id="PS50956"/>
    </source>
</evidence>
<feature type="domain" description="HTH asnC-type" evidence="4">
    <location>
        <begin position="1"/>
        <end position="35"/>
    </location>
</feature>
<feature type="non-terminal residue" evidence="5">
    <location>
        <position position="1"/>
    </location>
</feature>
<dbReference type="GO" id="GO:0043200">
    <property type="term" value="P:response to amino acid"/>
    <property type="evidence" value="ECO:0007669"/>
    <property type="project" value="TreeGrafter"/>
</dbReference>
<protein>
    <recommendedName>
        <fullName evidence="4">HTH asnC-type domain-containing protein</fullName>
    </recommendedName>
</protein>
<evidence type="ECO:0000256" key="1">
    <source>
        <dbReference type="ARBA" id="ARBA00023015"/>
    </source>
</evidence>
<dbReference type="PROSITE" id="PS50956">
    <property type="entry name" value="HTH_ASNC_2"/>
    <property type="match status" value="1"/>
</dbReference>
<dbReference type="InterPro" id="IPR019888">
    <property type="entry name" value="Tscrpt_reg_AsnC-like"/>
</dbReference>
<keyword evidence="3" id="KW-0804">Transcription</keyword>
<gene>
    <name evidence="5" type="ORF">S01H1_59960</name>
</gene>
<dbReference type="InterPro" id="IPR019887">
    <property type="entry name" value="Tscrpt_reg_AsnC/Lrp_C"/>
</dbReference>